<dbReference type="InterPro" id="IPR003790">
    <property type="entry name" value="GHL10"/>
</dbReference>
<evidence type="ECO:0000259" key="3">
    <source>
        <dbReference type="Pfam" id="PF02638"/>
    </source>
</evidence>
<feature type="transmembrane region" description="Helical" evidence="2">
    <location>
        <begin position="7"/>
        <end position="27"/>
    </location>
</feature>
<evidence type="ECO:0000313" key="4">
    <source>
        <dbReference type="EMBL" id="WZB87822.1"/>
    </source>
</evidence>
<proteinExistence type="predicted"/>
<keyword evidence="5" id="KW-1185">Reference proteome</keyword>
<dbReference type="InterPro" id="IPR052177">
    <property type="entry name" value="Divisome_Glycosyl_Hydrolase"/>
</dbReference>
<keyword evidence="4" id="KW-0378">Hydrolase</keyword>
<protein>
    <submittedName>
        <fullName evidence="4">Glycoside hydrolase family 10 protein</fullName>
    </submittedName>
</protein>
<dbReference type="PANTHER" id="PTHR43405:SF1">
    <property type="entry name" value="GLYCOSYL HYDROLASE DIGH"/>
    <property type="match status" value="1"/>
</dbReference>
<dbReference type="SUPFAM" id="SSF51445">
    <property type="entry name" value="(Trans)glycosidases"/>
    <property type="match status" value="1"/>
</dbReference>
<dbReference type="GO" id="GO:0016787">
    <property type="term" value="F:hydrolase activity"/>
    <property type="evidence" value="ECO:0007669"/>
    <property type="project" value="UniProtKB-KW"/>
</dbReference>
<gene>
    <name evidence="4" type="ORF">WJM97_21095</name>
</gene>
<evidence type="ECO:0000256" key="1">
    <source>
        <dbReference type="ARBA" id="ARBA00022729"/>
    </source>
</evidence>
<evidence type="ECO:0000256" key="2">
    <source>
        <dbReference type="SAM" id="Phobius"/>
    </source>
</evidence>
<dbReference type="EMBL" id="CP150886">
    <property type="protein sequence ID" value="WZB87822.1"/>
    <property type="molecule type" value="Genomic_DNA"/>
</dbReference>
<name>A0ABZ2URT7_9CYAN</name>
<dbReference type="Gene3D" id="3.20.20.80">
    <property type="entry name" value="Glycosidases"/>
    <property type="match status" value="1"/>
</dbReference>
<evidence type="ECO:0000313" key="5">
    <source>
        <dbReference type="Proteomes" id="UP001483337"/>
    </source>
</evidence>
<dbReference type="Proteomes" id="UP001483337">
    <property type="component" value="Chromosome"/>
</dbReference>
<keyword evidence="1" id="KW-0732">Signal</keyword>
<dbReference type="Pfam" id="PF02638">
    <property type="entry name" value="GHL10"/>
    <property type="match status" value="1"/>
</dbReference>
<dbReference type="InterPro" id="IPR017853">
    <property type="entry name" value="GH"/>
</dbReference>
<keyword evidence="2" id="KW-1133">Transmembrane helix</keyword>
<organism evidence="4 5">
    <name type="scientific">Okeanomitos corallinicola TIOX110</name>
    <dbReference type="NCBI Taxonomy" id="3133117"/>
    <lineage>
        <taxon>Bacteria</taxon>
        <taxon>Bacillati</taxon>
        <taxon>Cyanobacteriota</taxon>
        <taxon>Cyanophyceae</taxon>
        <taxon>Nostocales</taxon>
        <taxon>Aphanizomenonaceae</taxon>
        <taxon>Okeanomitos</taxon>
    </lineage>
</organism>
<keyword evidence="2" id="KW-0812">Transmembrane</keyword>
<feature type="domain" description="Glycosyl hydrolase-like 10" evidence="3">
    <location>
        <begin position="42"/>
        <end position="360"/>
    </location>
</feature>
<dbReference type="RefSeq" id="WP_353930733.1">
    <property type="nucleotide sequence ID" value="NZ_CP150886.1"/>
</dbReference>
<dbReference type="PANTHER" id="PTHR43405">
    <property type="entry name" value="GLYCOSYL HYDROLASE DIGH"/>
    <property type="match status" value="1"/>
</dbReference>
<keyword evidence="2" id="KW-0472">Membrane</keyword>
<accession>A0ABZ2URT7</accession>
<reference evidence="4 5" key="1">
    <citation type="submission" date="2024-04" db="EMBL/GenBank/DDBJ databases">
        <title>Okeanomitos corallinicola gen. &amp; sp. nov. (Nostocales, Cyanobacteria), a new toxic marine heterocyst-forming cyanobacterium from a coral reef.</title>
        <authorList>
            <person name="Li H."/>
            <person name="Li R."/>
            <person name="Kang J."/>
            <person name="Hii K.S."/>
            <person name="Mohamed H.F."/>
            <person name="Xu X."/>
            <person name="Luo Z."/>
        </authorList>
    </citation>
    <scope>NUCLEOTIDE SEQUENCE [LARGE SCALE GENOMIC DNA]</scope>
    <source>
        <strain evidence="4 5">TIOX110</strain>
    </source>
</reference>
<sequence>MNRVINRYFSLLIWVAFVFSLTIFPIYSTSVYSPKTSSLTTEVRGVWLTNVASGVLFVPWGVERAISQLAALNFNTIYPVVWNRGFTFYKSNFAKRVTGIKTQPFLDFMNGGNDVLNRIVRLAKNHEMSVIPWFEYGFMTPPNSALAKLHPEWLTSGQKGINSVNENLPEEINNNGVFHKQLWLNPLHPQVQEFILGLILEVVKNYDVDGIQVDDHFGMPVQFGYDTFTVNLYQKEHLGKNPPADNFNVEWMRWRANKLTDFMVRINQTVKKIKPDAKISLSPNSQYFSYKYYLQDWENWVNKELIDELILQVYRDDKRSFIAEIEKPAVKLAMSKIPVSIGISTGTLVSPVDIASIQEKVQLVRKHKFLGVSFFYWESLWGYISPESPQKRRNAFLEMFANKAVKPVKLKLIQSESVKARKYNAISNKKSSKK</sequence>